<dbReference type="KEGG" id="cte:CT0068"/>
<dbReference type="EnsemblBacteria" id="AAM71316">
    <property type="protein sequence ID" value="AAM71316"/>
    <property type="gene ID" value="CT0068"/>
</dbReference>
<dbReference type="InterPro" id="IPR011250">
    <property type="entry name" value="OMP/PagP_B-barrel"/>
</dbReference>
<dbReference type="Proteomes" id="UP000001007">
    <property type="component" value="Chromosome"/>
</dbReference>
<evidence type="ECO:0000259" key="3">
    <source>
        <dbReference type="Pfam" id="PF13505"/>
    </source>
</evidence>
<accession>Q8KGA0</accession>
<dbReference type="InterPro" id="IPR027385">
    <property type="entry name" value="Beta-barrel_OMP"/>
</dbReference>
<dbReference type="HOGENOM" id="CLU_057473_3_1_10"/>
<keyword evidence="5" id="KW-1185">Reference proteome</keyword>
<dbReference type="STRING" id="194439.CT0068"/>
<name>Q8KGA0_CHLTE</name>
<evidence type="ECO:0000313" key="5">
    <source>
        <dbReference type="Proteomes" id="UP000001007"/>
    </source>
</evidence>
<dbReference type="AlphaFoldDB" id="Q8KGA0"/>
<sequence length="209" mass="22146">MSGTAWANGTEVPPPAPSTYTPPPPPPPVETPAPAPVVKQSNAGPYISGAVGLGLPEKLEVLGEGDEKVKMDSGIALAGALGYNFNPVRLEAEVGYHRHDISDDYEIDGHVSLLTVMANAYYDIDAGSGIKPYLMGGAGWGHTNVSVTDKSDDVFVWQVGAGVGAEVAHNTTLDLGYRYVKPNDFLVDNGGPKAKWAIHNIMLGLRYQF</sequence>
<protein>
    <submittedName>
        <fullName evidence="4">Hemagglutinin-related protein</fullName>
    </submittedName>
</protein>
<dbReference type="EMBL" id="AE006470">
    <property type="protein sequence ID" value="AAM71316.1"/>
    <property type="molecule type" value="Genomic_DNA"/>
</dbReference>
<feature type="compositionally biased region" description="Pro residues" evidence="2">
    <location>
        <begin position="12"/>
        <end position="34"/>
    </location>
</feature>
<dbReference type="OrthoDB" id="597758at2"/>
<evidence type="ECO:0000256" key="2">
    <source>
        <dbReference type="SAM" id="MobiDB-lite"/>
    </source>
</evidence>
<dbReference type="Gene3D" id="2.40.160.20">
    <property type="match status" value="1"/>
</dbReference>
<proteinExistence type="predicted"/>
<keyword evidence="1" id="KW-0732">Signal</keyword>
<dbReference type="Pfam" id="PF13505">
    <property type="entry name" value="OMP_b-brl"/>
    <property type="match status" value="1"/>
</dbReference>
<organism evidence="4 5">
    <name type="scientific">Chlorobaculum tepidum (strain ATCC 49652 / DSM 12025 / NBRC 103806 / TLS)</name>
    <name type="common">Chlorobium tepidum</name>
    <dbReference type="NCBI Taxonomy" id="194439"/>
    <lineage>
        <taxon>Bacteria</taxon>
        <taxon>Pseudomonadati</taxon>
        <taxon>Chlorobiota</taxon>
        <taxon>Chlorobiia</taxon>
        <taxon>Chlorobiales</taxon>
        <taxon>Chlorobiaceae</taxon>
        <taxon>Chlorobaculum</taxon>
    </lineage>
</organism>
<gene>
    <name evidence="4" type="ordered locus">CT0068</name>
</gene>
<dbReference type="SUPFAM" id="SSF56925">
    <property type="entry name" value="OMPA-like"/>
    <property type="match status" value="1"/>
</dbReference>
<evidence type="ECO:0000256" key="1">
    <source>
        <dbReference type="ARBA" id="ARBA00022729"/>
    </source>
</evidence>
<feature type="region of interest" description="Disordered" evidence="2">
    <location>
        <begin position="1"/>
        <end position="34"/>
    </location>
</feature>
<feature type="domain" description="Outer membrane protein beta-barrel" evidence="3">
    <location>
        <begin position="35"/>
        <end position="209"/>
    </location>
</feature>
<evidence type="ECO:0000313" key="4">
    <source>
        <dbReference type="EMBL" id="AAM71316.1"/>
    </source>
</evidence>
<dbReference type="eggNOG" id="COG3637">
    <property type="taxonomic scope" value="Bacteria"/>
</dbReference>
<reference evidence="4 5" key="1">
    <citation type="journal article" date="2002" name="Proc. Natl. Acad. Sci. U.S.A.">
        <title>The complete genome sequence of Chlorobium tepidum TLS, a photosynthetic, anaerobic, green-sulfur bacterium.</title>
        <authorList>
            <person name="Eisen J.A."/>
            <person name="Nelson K.E."/>
            <person name="Paulsen I.T."/>
            <person name="Heidelberg J.F."/>
            <person name="Wu M."/>
            <person name="Dodson R.J."/>
            <person name="Deboy R."/>
            <person name="Gwinn M.L."/>
            <person name="Nelson W.C."/>
            <person name="Haft D.H."/>
            <person name="Hickey E.K."/>
            <person name="Peterson J.D."/>
            <person name="Durkin A.S."/>
            <person name="Kolonay J.L."/>
            <person name="Yang F."/>
            <person name="Holt I."/>
            <person name="Umayam L.A."/>
            <person name="Mason T."/>
            <person name="Brenner M."/>
            <person name="Shea T.P."/>
            <person name="Parksey D."/>
            <person name="Nierman W.C."/>
            <person name="Feldblyum T.V."/>
            <person name="Hansen C.L."/>
            <person name="Craven M.B."/>
            <person name="Radune D."/>
            <person name="Vamathevan J."/>
            <person name="Khouri H."/>
            <person name="White O."/>
            <person name="Gruber T.M."/>
            <person name="Ketchum K.A."/>
            <person name="Venter J.C."/>
            <person name="Tettelin H."/>
            <person name="Bryant D.A."/>
            <person name="Fraser C.M."/>
        </authorList>
    </citation>
    <scope>NUCLEOTIDE SEQUENCE [LARGE SCALE GENOMIC DNA]</scope>
    <source>
        <strain evidence="5">ATCC 49652 / DSM 12025 / NBRC 103806 / TLS</strain>
    </source>
</reference>